<dbReference type="InterPro" id="IPR001289">
    <property type="entry name" value="NFYA"/>
</dbReference>
<feature type="compositionally biased region" description="Basic and acidic residues" evidence="7">
    <location>
        <begin position="30"/>
        <end position="48"/>
    </location>
</feature>
<dbReference type="Pfam" id="PF02045">
    <property type="entry name" value="CBFB_NFYA"/>
    <property type="match status" value="1"/>
</dbReference>
<dbReference type="EMBL" id="JARYMX010000005">
    <property type="protein sequence ID" value="KAJ9547880.1"/>
    <property type="molecule type" value="Genomic_DNA"/>
</dbReference>
<evidence type="ECO:0000256" key="4">
    <source>
        <dbReference type="ARBA" id="ARBA00023163"/>
    </source>
</evidence>
<sequence length="138" mass="15196">MSKSRKPFLHLSRHLHAKRRPRGCGGRFLNTKEMEKGKYGNPDSKTEHPTGSQRSEVLRCDRGNSNSPHETNVGRSHISGLEVTSMFSMGDLNHFLIGNLYVSLSDVIMSEKGMHAFGMHNKWVAAATGGGNCCNLAV</sequence>
<dbReference type="Gene3D" id="6.10.250.2430">
    <property type="match status" value="1"/>
</dbReference>
<dbReference type="AlphaFoldDB" id="A0AA38WD93"/>
<dbReference type="GO" id="GO:0003700">
    <property type="term" value="F:DNA-binding transcription factor activity"/>
    <property type="evidence" value="ECO:0007669"/>
    <property type="project" value="UniProtKB-UniRule"/>
</dbReference>
<dbReference type="Proteomes" id="UP001172457">
    <property type="component" value="Chromosome 5"/>
</dbReference>
<evidence type="ECO:0000256" key="2">
    <source>
        <dbReference type="ARBA" id="ARBA00023015"/>
    </source>
</evidence>
<evidence type="ECO:0000313" key="8">
    <source>
        <dbReference type="EMBL" id="KAJ9547880.1"/>
    </source>
</evidence>
<evidence type="ECO:0000256" key="7">
    <source>
        <dbReference type="SAM" id="MobiDB-lite"/>
    </source>
</evidence>
<name>A0AA38WD93_9ASTR</name>
<gene>
    <name evidence="8" type="ORF">OSB04_020423</name>
</gene>
<evidence type="ECO:0000313" key="9">
    <source>
        <dbReference type="Proteomes" id="UP001172457"/>
    </source>
</evidence>
<evidence type="ECO:0000256" key="1">
    <source>
        <dbReference type="ARBA" id="ARBA00004123"/>
    </source>
</evidence>
<feature type="compositionally biased region" description="Polar residues" evidence="7">
    <location>
        <begin position="63"/>
        <end position="74"/>
    </location>
</feature>
<proteinExistence type="inferred from homology"/>
<comment type="caution">
    <text evidence="8">The sequence shown here is derived from an EMBL/GenBank/DDBJ whole genome shotgun (WGS) entry which is preliminary data.</text>
</comment>
<comment type="subcellular location">
    <subcellularLocation>
        <location evidence="1 6">Nucleus</location>
    </subcellularLocation>
</comment>
<evidence type="ECO:0000256" key="6">
    <source>
        <dbReference type="RuleBase" id="RU367155"/>
    </source>
</evidence>
<comment type="similarity">
    <text evidence="6">Belongs to the NFYA/HAP2 subunit family.</text>
</comment>
<comment type="function">
    <text evidence="6">Component of the sequence-specific heterotrimeric transcription factor (NF-Y) which specifically recognizes a 5'-CCAAT-3' box motif found in the promoters of its target genes.</text>
</comment>
<dbReference type="PANTHER" id="PTHR12632">
    <property type="entry name" value="TRANSCRIPTION FACTOR NF-Y ALPHA-RELATED"/>
    <property type="match status" value="1"/>
</dbReference>
<keyword evidence="4 6" id="KW-0804">Transcription</keyword>
<organism evidence="8 9">
    <name type="scientific">Centaurea solstitialis</name>
    <name type="common">yellow star-thistle</name>
    <dbReference type="NCBI Taxonomy" id="347529"/>
    <lineage>
        <taxon>Eukaryota</taxon>
        <taxon>Viridiplantae</taxon>
        <taxon>Streptophyta</taxon>
        <taxon>Embryophyta</taxon>
        <taxon>Tracheophyta</taxon>
        <taxon>Spermatophyta</taxon>
        <taxon>Magnoliopsida</taxon>
        <taxon>eudicotyledons</taxon>
        <taxon>Gunneridae</taxon>
        <taxon>Pentapetalae</taxon>
        <taxon>asterids</taxon>
        <taxon>campanulids</taxon>
        <taxon>Asterales</taxon>
        <taxon>Asteraceae</taxon>
        <taxon>Carduoideae</taxon>
        <taxon>Cardueae</taxon>
        <taxon>Centaureinae</taxon>
        <taxon>Centaurea</taxon>
    </lineage>
</organism>
<keyword evidence="9" id="KW-1185">Reference proteome</keyword>
<evidence type="ECO:0000256" key="5">
    <source>
        <dbReference type="ARBA" id="ARBA00023242"/>
    </source>
</evidence>
<comment type="subunit">
    <text evidence="6">Heterotrimer.</text>
</comment>
<reference evidence="8" key="1">
    <citation type="submission" date="2023-03" db="EMBL/GenBank/DDBJ databases">
        <title>Chromosome-scale reference genome and RAD-based genetic map of yellow starthistle (Centaurea solstitialis) reveal putative structural variation and QTLs associated with invader traits.</title>
        <authorList>
            <person name="Reatini B."/>
            <person name="Cang F.A."/>
            <person name="Jiang Q."/>
            <person name="Mckibben M.T.W."/>
            <person name="Barker M.S."/>
            <person name="Rieseberg L.H."/>
            <person name="Dlugosch K.M."/>
        </authorList>
    </citation>
    <scope>NUCLEOTIDE SEQUENCE</scope>
    <source>
        <strain evidence="8">CAN-66</strain>
        <tissue evidence="8">Leaf</tissue>
    </source>
</reference>
<keyword evidence="5 6" id="KW-0539">Nucleus</keyword>
<evidence type="ECO:0000256" key="3">
    <source>
        <dbReference type="ARBA" id="ARBA00023125"/>
    </source>
</evidence>
<feature type="compositionally biased region" description="Basic residues" evidence="7">
    <location>
        <begin position="1"/>
        <end position="22"/>
    </location>
</feature>
<dbReference type="GO" id="GO:0005634">
    <property type="term" value="C:nucleus"/>
    <property type="evidence" value="ECO:0007669"/>
    <property type="project" value="UniProtKB-SubCell"/>
</dbReference>
<keyword evidence="3 6" id="KW-0238">DNA-binding</keyword>
<feature type="region of interest" description="Disordered" evidence="7">
    <location>
        <begin position="1"/>
        <end position="76"/>
    </location>
</feature>
<accession>A0AA38WD93</accession>
<protein>
    <recommendedName>
        <fullName evidence="6">Nuclear transcription factor Y subunit</fullName>
    </recommendedName>
</protein>
<keyword evidence="2 6" id="KW-0805">Transcription regulation</keyword>
<dbReference type="GO" id="GO:0003677">
    <property type="term" value="F:DNA binding"/>
    <property type="evidence" value="ECO:0007669"/>
    <property type="project" value="UniProtKB-KW"/>
</dbReference>
<dbReference type="PROSITE" id="PS51152">
    <property type="entry name" value="NFYA_HAP2_2"/>
    <property type="match status" value="1"/>
</dbReference>